<evidence type="ECO:0000313" key="1">
    <source>
        <dbReference type="EMBL" id="TGX97880.1"/>
    </source>
</evidence>
<keyword evidence="1" id="KW-0067">ATP-binding</keyword>
<gene>
    <name evidence="1" type="ORF">E5357_11125</name>
</gene>
<dbReference type="EC" id="3.6.4.12" evidence="1"/>
<keyword evidence="1" id="KW-0378">Hydrolase</keyword>
<name>A0AC61QYC9_9FIRM</name>
<sequence length="733" mass="82774">MVQGTTKYDILERYFGYPSFREGQEILIDAVLAGQDVLGIMPTGAGKSICYQVPALMLPGITVVISPLISLMKDQVSALNQAGIHAAYINSSLTENQISKAMYYAANGRYKIIYVAPERLETPAFMAFAENADICMVTVDEAHCISQWGQDFRPSYLKIVQFIKQMPKRPIISAFTATATEAVKEDIQCVLGLSEPKVLVTGFNRENLYFAVENIRKKDAYVLDYVAGHKNESGIIYCATRKNVDAVFERLAAEGIAVTKYHAGLGNVERQQNQEDFIYERSLVMVATNAFGMGIDKSNVRYVIHYNMPQSIENYYQEAGRAGRDGEPSECILLYSAQDLVINRFLLNSKEENPDFTPEEARAVRERDEERLQSIVHYCLTKNCLREYILRYFGEQGMGACESCSNCRKEFEELDVTEEARKIAACVGEMKQRYGALKDLTEPAIKEIMEQMMLDGFLCKTKDKYALVKVTEKGREFLENGGKIFLKKVKEEIVEGASAADTLNRVSGTTGKKKPGRTDILNSRGLELFDGLRELRMAIAREEGVPPYLIFSDKTLVEMCIKLPADRKEMLRVSGVGENKAKKYGQRFADRILEFTGGQREKLHFGEIEEVLGGGSVKKASAIKREFSLTAEQAERFPYAEKYLVTEIAEKLNELRNPDTTKKISGAEIFRFVLSEELASQVFYGRIPRKEVTEKGKSAGLFLAPRLSKKGTEYEDIYYDERAQRMIVEHYTR</sequence>
<reference evidence="1" key="1">
    <citation type="submission" date="2019-04" db="EMBL/GenBank/DDBJ databases">
        <title>Microbes associate with the intestines of laboratory mice.</title>
        <authorList>
            <person name="Navarre W."/>
            <person name="Wong E."/>
            <person name="Huang K."/>
            <person name="Tropini C."/>
            <person name="Ng K."/>
            <person name="Yu B."/>
        </authorList>
    </citation>
    <scope>NUCLEOTIDE SEQUENCE</scope>
    <source>
        <strain evidence="1">NM72_1-8</strain>
    </source>
</reference>
<protein>
    <submittedName>
        <fullName evidence="1">RecQ family ATP-dependent DNA helicase</fullName>
        <ecNumber evidence="1">3.6.4.12</ecNumber>
    </submittedName>
</protein>
<keyword evidence="1" id="KW-0547">Nucleotide-binding</keyword>
<dbReference type="EMBL" id="SRZB01000025">
    <property type="protein sequence ID" value="TGX97880.1"/>
    <property type="molecule type" value="Genomic_DNA"/>
</dbReference>
<organism evidence="1 2">
    <name type="scientific">Hominisplanchenecus murintestinalis</name>
    <dbReference type="NCBI Taxonomy" id="2941517"/>
    <lineage>
        <taxon>Bacteria</taxon>
        <taxon>Bacillati</taxon>
        <taxon>Bacillota</taxon>
        <taxon>Clostridia</taxon>
        <taxon>Lachnospirales</taxon>
        <taxon>Lachnospiraceae</taxon>
        <taxon>Hominisplanchenecus</taxon>
    </lineage>
</organism>
<proteinExistence type="predicted"/>
<accession>A0AC61QYC9</accession>
<dbReference type="Proteomes" id="UP000307720">
    <property type="component" value="Unassembled WGS sequence"/>
</dbReference>
<keyword evidence="2" id="KW-1185">Reference proteome</keyword>
<comment type="caution">
    <text evidence="1">The sequence shown here is derived from an EMBL/GenBank/DDBJ whole genome shotgun (WGS) entry which is preliminary data.</text>
</comment>
<evidence type="ECO:0000313" key="2">
    <source>
        <dbReference type="Proteomes" id="UP000307720"/>
    </source>
</evidence>
<keyword evidence="1" id="KW-0347">Helicase</keyword>